<evidence type="ECO:0000313" key="1">
    <source>
        <dbReference type="EMBL" id="KIZ06024.1"/>
    </source>
</evidence>
<dbReference type="KEGG" id="mng:MNEG_1931"/>
<protein>
    <recommendedName>
        <fullName evidence="3">LPPG:FO 2-phospho-L-lactate transferase CofD/UPF0052</fullName>
    </recommendedName>
</protein>
<dbReference type="InterPro" id="IPR038136">
    <property type="entry name" value="CofD-like_dom_sf"/>
</dbReference>
<reference evidence="1 2" key="1">
    <citation type="journal article" date="2013" name="BMC Genomics">
        <title>Reconstruction of the lipid metabolism for the microalga Monoraphidium neglectum from its genome sequence reveals characteristics suitable for biofuel production.</title>
        <authorList>
            <person name="Bogen C."/>
            <person name="Al-Dilaimi A."/>
            <person name="Albersmeier A."/>
            <person name="Wichmann J."/>
            <person name="Grundmann M."/>
            <person name="Rupp O."/>
            <person name="Lauersen K.J."/>
            <person name="Blifernez-Klassen O."/>
            <person name="Kalinowski J."/>
            <person name="Goesmann A."/>
            <person name="Mussgnug J.H."/>
            <person name="Kruse O."/>
        </authorList>
    </citation>
    <scope>NUCLEOTIDE SEQUENCE [LARGE SCALE GENOMIC DNA]</scope>
    <source>
        <strain evidence="1 2">SAG 48.87</strain>
    </source>
</reference>
<dbReference type="CDD" id="cd07187">
    <property type="entry name" value="YvcK_like"/>
    <property type="match status" value="1"/>
</dbReference>
<dbReference type="InterPro" id="IPR002882">
    <property type="entry name" value="CofD"/>
</dbReference>
<dbReference type="SUPFAM" id="SSF142338">
    <property type="entry name" value="CofD-like"/>
    <property type="match status" value="1"/>
</dbReference>
<evidence type="ECO:0008006" key="3">
    <source>
        <dbReference type="Google" id="ProtNLM"/>
    </source>
</evidence>
<proteinExistence type="predicted"/>
<dbReference type="Pfam" id="PF01933">
    <property type="entry name" value="CofD"/>
    <property type="match status" value="1"/>
</dbReference>
<dbReference type="EMBL" id="KK100425">
    <property type="protein sequence ID" value="KIZ06024.1"/>
    <property type="molecule type" value="Genomic_DNA"/>
</dbReference>
<dbReference type="RefSeq" id="XP_013905043.1">
    <property type="nucleotide sequence ID" value="XM_014049589.1"/>
</dbReference>
<dbReference type="OrthoDB" id="10267139at2759"/>
<sequence length="422" mass="45362">MAALMQRAVVVFSGGTAFNSLAGHLRQLTTRVAHVLPVSDDGGSTAEIVRVLGGPAVGDIRSRCLRLADDQGSEARAVKRLLAHRLPHGDSAAAKAEWYQIVEGQSSLWDGVSEPYKHMIRAFLIHFHMQILSHSTEQFNFGNGSIGNFFFAGARTFFRSLESAIFLFSRVARIPEGSVVLPAICTEERITLGAELEDGTVVRGQNNISHPAVDTSGGGGDSKLVDKSLDYPPLPSPIRRVFYLSHEGTGQEHEVYPPPNPRILSEIQSSDAIVYGIGSLYTSICPSLILDGVGEAIAARPETLKILLLNGSHDRETSSTGTHDGVMRASDIVGAVTDALNRRRARRGQPLRHPAGTYVNVVAVPRGAGVEVDRDALELVGVREVVEVDSARDAEGRCVYDAEALVLAIGQLLYDRGLLACA</sequence>
<name>A0A0D2LHQ8_9CHLO</name>
<dbReference type="GeneID" id="25734809"/>
<accession>A0A0D2LHQ8</accession>
<dbReference type="AlphaFoldDB" id="A0A0D2LHQ8"/>
<evidence type="ECO:0000313" key="2">
    <source>
        <dbReference type="Proteomes" id="UP000054498"/>
    </source>
</evidence>
<keyword evidence="2" id="KW-1185">Reference proteome</keyword>
<dbReference type="PANTHER" id="PTHR31240">
    <property type="entry name" value="MATERNAL EFFECT EMBRYO ARREST 18"/>
    <property type="match status" value="1"/>
</dbReference>
<gene>
    <name evidence="1" type="ORF">MNEG_1931</name>
</gene>
<organism evidence="1 2">
    <name type="scientific">Monoraphidium neglectum</name>
    <dbReference type="NCBI Taxonomy" id="145388"/>
    <lineage>
        <taxon>Eukaryota</taxon>
        <taxon>Viridiplantae</taxon>
        <taxon>Chlorophyta</taxon>
        <taxon>core chlorophytes</taxon>
        <taxon>Chlorophyceae</taxon>
        <taxon>CS clade</taxon>
        <taxon>Sphaeropleales</taxon>
        <taxon>Selenastraceae</taxon>
        <taxon>Monoraphidium</taxon>
    </lineage>
</organism>
<dbReference type="PANTHER" id="PTHR31240:SF0">
    <property type="entry name" value="MATERNAL EFFECT EMBRYO ARREST 18"/>
    <property type="match status" value="1"/>
</dbReference>
<dbReference type="Gene3D" id="3.40.50.10680">
    <property type="entry name" value="CofD-like domains"/>
    <property type="match status" value="1"/>
</dbReference>
<dbReference type="Proteomes" id="UP000054498">
    <property type="component" value="Unassembled WGS sequence"/>
</dbReference>
<dbReference type="GO" id="GO:0043743">
    <property type="term" value="F:LPPG:FO 2-phospho-L-lactate transferase activity"/>
    <property type="evidence" value="ECO:0007669"/>
    <property type="project" value="InterPro"/>
</dbReference>